<dbReference type="CDD" id="cd06171">
    <property type="entry name" value="Sigma70_r4"/>
    <property type="match status" value="1"/>
</dbReference>
<dbReference type="EMBL" id="SJSM01000011">
    <property type="protein sequence ID" value="TCC94663.1"/>
    <property type="molecule type" value="Genomic_DNA"/>
</dbReference>
<dbReference type="Pfam" id="PF04542">
    <property type="entry name" value="Sigma70_r2"/>
    <property type="match status" value="1"/>
</dbReference>
<comment type="caution">
    <text evidence="7">The sequence shown here is derived from an EMBL/GenBank/DDBJ whole genome shotgun (WGS) entry which is preliminary data.</text>
</comment>
<reference evidence="7 8" key="1">
    <citation type="submission" date="2019-02" db="EMBL/GenBank/DDBJ databases">
        <title>Pedobacter sp. RP-3-8 sp. nov., isolated from Arctic soil.</title>
        <authorList>
            <person name="Dahal R.H."/>
        </authorList>
    </citation>
    <scope>NUCLEOTIDE SEQUENCE [LARGE SCALE GENOMIC DNA]</scope>
    <source>
        <strain evidence="7 8">RP-3-8</strain>
    </source>
</reference>
<dbReference type="NCBIfam" id="TIGR02985">
    <property type="entry name" value="Sig70_bacteroi1"/>
    <property type="match status" value="1"/>
</dbReference>
<organism evidence="7 8">
    <name type="scientific">Pedobacter hiemivivus</name>
    <dbReference type="NCBI Taxonomy" id="2530454"/>
    <lineage>
        <taxon>Bacteria</taxon>
        <taxon>Pseudomonadati</taxon>
        <taxon>Bacteroidota</taxon>
        <taxon>Sphingobacteriia</taxon>
        <taxon>Sphingobacteriales</taxon>
        <taxon>Sphingobacteriaceae</taxon>
        <taxon>Pedobacter</taxon>
    </lineage>
</organism>
<dbReference type="Pfam" id="PF08281">
    <property type="entry name" value="Sigma70_r4_2"/>
    <property type="match status" value="1"/>
</dbReference>
<dbReference type="SUPFAM" id="SSF88946">
    <property type="entry name" value="Sigma2 domain of RNA polymerase sigma factors"/>
    <property type="match status" value="1"/>
</dbReference>
<dbReference type="GO" id="GO:0003677">
    <property type="term" value="F:DNA binding"/>
    <property type="evidence" value="ECO:0007669"/>
    <property type="project" value="InterPro"/>
</dbReference>
<dbReference type="GO" id="GO:0006352">
    <property type="term" value="P:DNA-templated transcription initiation"/>
    <property type="evidence" value="ECO:0007669"/>
    <property type="project" value="InterPro"/>
</dbReference>
<name>A0A4R0N5N8_9SPHI</name>
<evidence type="ECO:0000259" key="5">
    <source>
        <dbReference type="Pfam" id="PF04542"/>
    </source>
</evidence>
<dbReference type="InterPro" id="IPR013325">
    <property type="entry name" value="RNA_pol_sigma_r2"/>
</dbReference>
<evidence type="ECO:0000313" key="8">
    <source>
        <dbReference type="Proteomes" id="UP000291117"/>
    </source>
</evidence>
<dbReference type="InterPro" id="IPR013324">
    <property type="entry name" value="RNA_pol_sigma_r3/r4-like"/>
</dbReference>
<accession>A0A4R0N5N8</accession>
<evidence type="ECO:0000256" key="2">
    <source>
        <dbReference type="ARBA" id="ARBA00023015"/>
    </source>
</evidence>
<dbReference type="AlphaFoldDB" id="A0A4R0N5N8"/>
<dbReference type="InterPro" id="IPR013249">
    <property type="entry name" value="RNA_pol_sigma70_r4_t2"/>
</dbReference>
<dbReference type="Gene3D" id="1.10.1740.10">
    <property type="match status" value="1"/>
</dbReference>
<dbReference type="OrthoDB" id="659569at2"/>
<dbReference type="PANTHER" id="PTHR43133">
    <property type="entry name" value="RNA POLYMERASE ECF-TYPE SIGMA FACTO"/>
    <property type="match status" value="1"/>
</dbReference>
<dbReference type="InterPro" id="IPR014284">
    <property type="entry name" value="RNA_pol_sigma-70_dom"/>
</dbReference>
<comment type="similarity">
    <text evidence="1">Belongs to the sigma-70 factor family. ECF subfamily.</text>
</comment>
<dbReference type="GO" id="GO:0016987">
    <property type="term" value="F:sigma factor activity"/>
    <property type="evidence" value="ECO:0007669"/>
    <property type="project" value="UniProtKB-KW"/>
</dbReference>
<keyword evidence="2" id="KW-0805">Transcription regulation</keyword>
<evidence type="ECO:0000259" key="6">
    <source>
        <dbReference type="Pfam" id="PF08281"/>
    </source>
</evidence>
<evidence type="ECO:0000256" key="4">
    <source>
        <dbReference type="ARBA" id="ARBA00023163"/>
    </source>
</evidence>
<dbReference type="RefSeq" id="WP_131610315.1">
    <property type="nucleotide sequence ID" value="NZ_SJSM01000011.1"/>
</dbReference>
<dbReference type="Gene3D" id="1.10.10.10">
    <property type="entry name" value="Winged helix-like DNA-binding domain superfamily/Winged helix DNA-binding domain"/>
    <property type="match status" value="1"/>
</dbReference>
<proteinExistence type="inferred from homology"/>
<evidence type="ECO:0000256" key="3">
    <source>
        <dbReference type="ARBA" id="ARBA00023082"/>
    </source>
</evidence>
<keyword evidence="3" id="KW-0731">Sigma factor</keyword>
<keyword evidence="4" id="KW-0804">Transcription</keyword>
<feature type="domain" description="RNA polymerase sigma factor 70 region 4 type 2" evidence="6">
    <location>
        <begin position="157"/>
        <end position="205"/>
    </location>
</feature>
<keyword evidence="8" id="KW-1185">Reference proteome</keyword>
<dbReference type="Proteomes" id="UP000291117">
    <property type="component" value="Unassembled WGS sequence"/>
</dbReference>
<evidence type="ECO:0000256" key="1">
    <source>
        <dbReference type="ARBA" id="ARBA00010641"/>
    </source>
</evidence>
<sequence length="227" mass="26477">MISFKEVLWEYAFKYFTLRRIQQLSKGGIIIMVAYGAFTDQQLLDFLKQGDQKAFNEIYDRYAPKIYYQVNQMLRDGEASKDVVQDLFIKIWDKCNNIRTEGNLAAYLYIAAQNNVLKFIRKGRLKSDYLNSLAQFQYEIMEEQGPDYDVEILYSLIEKEISQLPGKMKTIFELSRQKDLSYKDIAAQLGIAENTVRKQVSNALKIIRTNVDKYGNTGLILLALMRR</sequence>
<feature type="domain" description="RNA polymerase sigma-70 region 2" evidence="5">
    <location>
        <begin position="58"/>
        <end position="124"/>
    </location>
</feature>
<dbReference type="InterPro" id="IPR007627">
    <property type="entry name" value="RNA_pol_sigma70_r2"/>
</dbReference>
<dbReference type="NCBIfam" id="TIGR02937">
    <property type="entry name" value="sigma70-ECF"/>
    <property type="match status" value="1"/>
</dbReference>
<dbReference type="SUPFAM" id="SSF88659">
    <property type="entry name" value="Sigma3 and sigma4 domains of RNA polymerase sigma factors"/>
    <property type="match status" value="1"/>
</dbReference>
<dbReference type="InterPro" id="IPR036388">
    <property type="entry name" value="WH-like_DNA-bd_sf"/>
</dbReference>
<protein>
    <submittedName>
        <fullName evidence="7">RNA polymerase sigma-70 factor</fullName>
    </submittedName>
</protein>
<dbReference type="InterPro" id="IPR039425">
    <property type="entry name" value="RNA_pol_sigma-70-like"/>
</dbReference>
<dbReference type="InterPro" id="IPR014327">
    <property type="entry name" value="RNA_pol_sigma70_bacteroid"/>
</dbReference>
<gene>
    <name evidence="7" type="ORF">EZ444_16825</name>
</gene>
<evidence type="ECO:0000313" key="7">
    <source>
        <dbReference type="EMBL" id="TCC94663.1"/>
    </source>
</evidence>
<dbReference type="PANTHER" id="PTHR43133:SF46">
    <property type="entry name" value="RNA POLYMERASE SIGMA-70 FACTOR ECF SUBFAMILY"/>
    <property type="match status" value="1"/>
</dbReference>